<protein>
    <submittedName>
        <fullName evidence="1">Uncharacterized protein</fullName>
    </submittedName>
</protein>
<name>A0A8X6HLD6_TRICU</name>
<keyword evidence="2" id="KW-1185">Reference proteome</keyword>
<dbReference type="EMBL" id="BMAO01028406">
    <property type="protein sequence ID" value="GFR24410.1"/>
    <property type="molecule type" value="Genomic_DNA"/>
</dbReference>
<comment type="caution">
    <text evidence="1">The sequence shown here is derived from an EMBL/GenBank/DDBJ whole genome shotgun (WGS) entry which is preliminary data.</text>
</comment>
<dbReference type="AlphaFoldDB" id="A0A8X6HLD6"/>
<sequence length="93" mass="10851">MTDFFAPRVTEGDKTQRHSFHTDLKQKLGGLTVMKVVSRHVSIMRSTSLVERKKMNRIHYRSTFLQNLFLMDFVGKRKLSLLAMIILGKLALW</sequence>
<evidence type="ECO:0000313" key="1">
    <source>
        <dbReference type="EMBL" id="GFR24410.1"/>
    </source>
</evidence>
<reference evidence="1" key="1">
    <citation type="submission" date="2020-07" db="EMBL/GenBank/DDBJ databases">
        <title>Multicomponent nature underlies the extraordinary mechanical properties of spider dragline silk.</title>
        <authorList>
            <person name="Kono N."/>
            <person name="Nakamura H."/>
            <person name="Mori M."/>
            <person name="Yoshida Y."/>
            <person name="Ohtoshi R."/>
            <person name="Malay A.D."/>
            <person name="Moran D.A.P."/>
            <person name="Tomita M."/>
            <person name="Numata K."/>
            <person name="Arakawa K."/>
        </authorList>
    </citation>
    <scope>NUCLEOTIDE SEQUENCE</scope>
</reference>
<proteinExistence type="predicted"/>
<gene>
    <name evidence="1" type="ORF">TNCT_622981</name>
</gene>
<evidence type="ECO:0000313" key="2">
    <source>
        <dbReference type="Proteomes" id="UP000887116"/>
    </source>
</evidence>
<accession>A0A8X6HLD6</accession>
<organism evidence="1 2">
    <name type="scientific">Trichonephila clavata</name>
    <name type="common">Joro spider</name>
    <name type="synonym">Nephila clavata</name>
    <dbReference type="NCBI Taxonomy" id="2740835"/>
    <lineage>
        <taxon>Eukaryota</taxon>
        <taxon>Metazoa</taxon>
        <taxon>Ecdysozoa</taxon>
        <taxon>Arthropoda</taxon>
        <taxon>Chelicerata</taxon>
        <taxon>Arachnida</taxon>
        <taxon>Araneae</taxon>
        <taxon>Araneomorphae</taxon>
        <taxon>Entelegynae</taxon>
        <taxon>Araneoidea</taxon>
        <taxon>Nephilidae</taxon>
        <taxon>Trichonephila</taxon>
    </lineage>
</organism>
<dbReference type="Proteomes" id="UP000887116">
    <property type="component" value="Unassembled WGS sequence"/>
</dbReference>